<accession>A0AAE3H685</accession>
<dbReference type="InterPro" id="IPR036890">
    <property type="entry name" value="HATPase_C_sf"/>
</dbReference>
<keyword evidence="12" id="KW-0902">Two-component regulatory system</keyword>
<feature type="domain" description="HAMP" evidence="16">
    <location>
        <begin position="186"/>
        <end position="239"/>
    </location>
</feature>
<comment type="subcellular location">
    <subcellularLocation>
        <location evidence="2">Cell membrane</location>
        <topology evidence="2">Multi-pass membrane protein</topology>
    </subcellularLocation>
</comment>
<dbReference type="SUPFAM" id="SSF158472">
    <property type="entry name" value="HAMP domain-like"/>
    <property type="match status" value="1"/>
</dbReference>
<evidence type="ECO:0000256" key="9">
    <source>
        <dbReference type="ARBA" id="ARBA00022777"/>
    </source>
</evidence>
<dbReference type="CDD" id="cd06225">
    <property type="entry name" value="HAMP"/>
    <property type="match status" value="1"/>
</dbReference>
<keyword evidence="11 14" id="KW-1133">Transmembrane helix</keyword>
<organism evidence="17 18">
    <name type="scientific">Lacihabitans soyangensis</name>
    <dbReference type="NCBI Taxonomy" id="869394"/>
    <lineage>
        <taxon>Bacteria</taxon>
        <taxon>Pseudomonadati</taxon>
        <taxon>Bacteroidota</taxon>
        <taxon>Cytophagia</taxon>
        <taxon>Cytophagales</taxon>
        <taxon>Leadbetterellaceae</taxon>
        <taxon>Lacihabitans</taxon>
    </lineage>
</organism>
<dbReference type="InterPro" id="IPR036097">
    <property type="entry name" value="HisK_dim/P_sf"/>
</dbReference>
<evidence type="ECO:0000256" key="1">
    <source>
        <dbReference type="ARBA" id="ARBA00000085"/>
    </source>
</evidence>
<evidence type="ECO:0000256" key="10">
    <source>
        <dbReference type="ARBA" id="ARBA00022840"/>
    </source>
</evidence>
<evidence type="ECO:0000313" key="18">
    <source>
        <dbReference type="Proteomes" id="UP001204144"/>
    </source>
</evidence>
<name>A0AAE3H685_9BACT</name>
<evidence type="ECO:0000259" key="16">
    <source>
        <dbReference type="PROSITE" id="PS50885"/>
    </source>
</evidence>
<keyword evidence="18" id="KW-1185">Reference proteome</keyword>
<dbReference type="Gene3D" id="6.10.340.10">
    <property type="match status" value="1"/>
</dbReference>
<dbReference type="PRINTS" id="PR00344">
    <property type="entry name" value="BCTRLSENSOR"/>
</dbReference>
<dbReference type="PROSITE" id="PS50109">
    <property type="entry name" value="HIS_KIN"/>
    <property type="match status" value="1"/>
</dbReference>
<dbReference type="CDD" id="cd00082">
    <property type="entry name" value="HisKA"/>
    <property type="match status" value="1"/>
</dbReference>
<evidence type="ECO:0000256" key="11">
    <source>
        <dbReference type="ARBA" id="ARBA00022989"/>
    </source>
</evidence>
<comment type="caution">
    <text evidence="17">The sequence shown here is derived from an EMBL/GenBank/DDBJ whole genome shotgun (WGS) entry which is preliminary data.</text>
</comment>
<dbReference type="SUPFAM" id="SSF55874">
    <property type="entry name" value="ATPase domain of HSP90 chaperone/DNA topoisomerase II/histidine kinase"/>
    <property type="match status" value="1"/>
</dbReference>
<dbReference type="AlphaFoldDB" id="A0AAE3H685"/>
<evidence type="ECO:0000256" key="8">
    <source>
        <dbReference type="ARBA" id="ARBA00022741"/>
    </source>
</evidence>
<dbReference type="InterPro" id="IPR004358">
    <property type="entry name" value="Sig_transdc_His_kin-like_C"/>
</dbReference>
<keyword evidence="9 17" id="KW-0418">Kinase</keyword>
<dbReference type="GO" id="GO:0005524">
    <property type="term" value="F:ATP binding"/>
    <property type="evidence" value="ECO:0007669"/>
    <property type="project" value="UniProtKB-KW"/>
</dbReference>
<dbReference type="SMART" id="SM00387">
    <property type="entry name" value="HATPase_c"/>
    <property type="match status" value="1"/>
</dbReference>
<evidence type="ECO:0000256" key="3">
    <source>
        <dbReference type="ARBA" id="ARBA00012438"/>
    </source>
</evidence>
<feature type="transmembrane region" description="Helical" evidence="14">
    <location>
        <begin position="165"/>
        <end position="185"/>
    </location>
</feature>
<dbReference type="GO" id="GO:0000155">
    <property type="term" value="F:phosphorelay sensor kinase activity"/>
    <property type="evidence" value="ECO:0007669"/>
    <property type="project" value="InterPro"/>
</dbReference>
<dbReference type="InterPro" id="IPR050398">
    <property type="entry name" value="HssS/ArlS-like"/>
</dbReference>
<dbReference type="Gene3D" id="3.30.565.10">
    <property type="entry name" value="Histidine kinase-like ATPase, C-terminal domain"/>
    <property type="match status" value="1"/>
</dbReference>
<dbReference type="InterPro" id="IPR003594">
    <property type="entry name" value="HATPase_dom"/>
</dbReference>
<protein>
    <recommendedName>
        <fullName evidence="3">histidine kinase</fullName>
        <ecNumber evidence="3">2.7.13.3</ecNumber>
    </recommendedName>
</protein>
<evidence type="ECO:0000256" key="4">
    <source>
        <dbReference type="ARBA" id="ARBA00022475"/>
    </source>
</evidence>
<dbReference type="SMART" id="SM00388">
    <property type="entry name" value="HisKA"/>
    <property type="match status" value="1"/>
</dbReference>
<keyword evidence="10" id="KW-0067">ATP-binding</keyword>
<evidence type="ECO:0000256" key="14">
    <source>
        <dbReference type="SAM" id="Phobius"/>
    </source>
</evidence>
<dbReference type="EC" id="2.7.13.3" evidence="3"/>
<proteinExistence type="predicted"/>
<dbReference type="Pfam" id="PF00512">
    <property type="entry name" value="HisKA"/>
    <property type="match status" value="1"/>
</dbReference>
<dbReference type="SUPFAM" id="SSF47384">
    <property type="entry name" value="Homodimeric domain of signal transducing histidine kinase"/>
    <property type="match status" value="1"/>
</dbReference>
<reference evidence="17 18" key="1">
    <citation type="submission" date="2018-11" db="EMBL/GenBank/DDBJ databases">
        <title>Novel bacteria species description.</title>
        <authorList>
            <person name="Han J.-H."/>
        </authorList>
    </citation>
    <scope>NUCLEOTIDE SEQUENCE [LARGE SCALE GENOMIC DNA]</scope>
    <source>
        <strain evidence="17 18">KCTC23259</strain>
    </source>
</reference>
<dbReference type="Pfam" id="PF02518">
    <property type="entry name" value="HATPase_c"/>
    <property type="match status" value="1"/>
</dbReference>
<keyword evidence="13 14" id="KW-0472">Membrane</keyword>
<keyword evidence="6" id="KW-0808">Transferase</keyword>
<dbReference type="InterPro" id="IPR005467">
    <property type="entry name" value="His_kinase_dom"/>
</dbReference>
<keyword evidence="5" id="KW-0597">Phosphoprotein</keyword>
<dbReference type="PROSITE" id="PS50885">
    <property type="entry name" value="HAMP"/>
    <property type="match status" value="1"/>
</dbReference>
<dbReference type="EMBL" id="RJUF01000194">
    <property type="protein sequence ID" value="MCP9766009.1"/>
    <property type="molecule type" value="Genomic_DNA"/>
</dbReference>
<feature type="transmembrane region" description="Helical" evidence="14">
    <location>
        <begin position="14"/>
        <end position="37"/>
    </location>
</feature>
<keyword evidence="4" id="KW-1003">Cell membrane</keyword>
<evidence type="ECO:0000256" key="12">
    <source>
        <dbReference type="ARBA" id="ARBA00023012"/>
    </source>
</evidence>
<dbReference type="InterPro" id="IPR003661">
    <property type="entry name" value="HisK_dim/P_dom"/>
</dbReference>
<feature type="domain" description="Histidine kinase" evidence="15">
    <location>
        <begin position="247"/>
        <end position="464"/>
    </location>
</feature>
<dbReference type="InterPro" id="IPR003660">
    <property type="entry name" value="HAMP_dom"/>
</dbReference>
<dbReference type="CDD" id="cd00075">
    <property type="entry name" value="HATPase"/>
    <property type="match status" value="1"/>
</dbReference>
<dbReference type="GO" id="GO:0005886">
    <property type="term" value="C:plasma membrane"/>
    <property type="evidence" value="ECO:0007669"/>
    <property type="project" value="UniProtKB-SubCell"/>
</dbReference>
<dbReference type="Gene3D" id="1.10.287.130">
    <property type="match status" value="1"/>
</dbReference>
<dbReference type="PANTHER" id="PTHR45528:SF1">
    <property type="entry name" value="SENSOR HISTIDINE KINASE CPXA"/>
    <property type="match status" value="1"/>
</dbReference>
<sequence>MEKLNFKLNIRGQLTLQVLLLVGFLFMFFSVSIYFFSKLYLEKRFYKKLQDRALTTSSLFFDFQANNIEIQKIVENTEREYLNEEVISIIDIKRNLFVFSNNFKKEEFHRLLMLRIDSTSSVGNASLGAYKMAYLRIKDNSGEYWVMVSAVDKIGEGALADLKNILIIMSFVALLFIGFLGWYLANKALAPISDIIQQLDQIFPKNISKRIIHTNFGDEIGQMAETINKLLHRAENAVFTQKMFVANISHELKNPLTKIFTQIELLEMKYKNFPEFHEQILSLREDTLKLNHLTHSLLQLANIFSDENALPLTEVRLDEVVFDAVSEFKKWNANKNIEIDLENFPEDEKYLIVNGNEEALKVVFKNLIDNACKFSVNQTALLNISVKRNQVKVGIKNEGVPIPKNEITQIFQPFYRSDSTARGKTGHGVGLAIVKQIVELHHGKISVLPQEDGNLFQVTIPNLFY</sequence>
<keyword evidence="8" id="KW-0547">Nucleotide-binding</keyword>
<dbReference type="PANTHER" id="PTHR45528">
    <property type="entry name" value="SENSOR HISTIDINE KINASE CPXA"/>
    <property type="match status" value="1"/>
</dbReference>
<evidence type="ECO:0000256" key="6">
    <source>
        <dbReference type="ARBA" id="ARBA00022679"/>
    </source>
</evidence>
<keyword evidence="7 14" id="KW-0812">Transmembrane</keyword>
<evidence type="ECO:0000256" key="5">
    <source>
        <dbReference type="ARBA" id="ARBA00022553"/>
    </source>
</evidence>
<evidence type="ECO:0000313" key="17">
    <source>
        <dbReference type="EMBL" id="MCP9766009.1"/>
    </source>
</evidence>
<evidence type="ECO:0000256" key="7">
    <source>
        <dbReference type="ARBA" id="ARBA00022692"/>
    </source>
</evidence>
<evidence type="ECO:0000256" key="2">
    <source>
        <dbReference type="ARBA" id="ARBA00004651"/>
    </source>
</evidence>
<dbReference type="Proteomes" id="UP001204144">
    <property type="component" value="Unassembled WGS sequence"/>
</dbReference>
<evidence type="ECO:0000259" key="15">
    <source>
        <dbReference type="PROSITE" id="PS50109"/>
    </source>
</evidence>
<gene>
    <name evidence="17" type="ORF">EGI31_23985</name>
</gene>
<comment type="catalytic activity">
    <reaction evidence="1">
        <text>ATP + protein L-histidine = ADP + protein N-phospho-L-histidine.</text>
        <dbReference type="EC" id="2.7.13.3"/>
    </reaction>
</comment>
<evidence type="ECO:0000256" key="13">
    <source>
        <dbReference type="ARBA" id="ARBA00023136"/>
    </source>
</evidence>